<keyword evidence="2" id="KW-1185">Reference proteome</keyword>
<reference evidence="1" key="1">
    <citation type="journal article" date="2020" name="Stud. Mycol.">
        <title>101 Dothideomycetes genomes: a test case for predicting lifestyles and emergence of pathogens.</title>
        <authorList>
            <person name="Haridas S."/>
            <person name="Albert R."/>
            <person name="Binder M."/>
            <person name="Bloem J."/>
            <person name="Labutti K."/>
            <person name="Salamov A."/>
            <person name="Andreopoulos B."/>
            <person name="Baker S."/>
            <person name="Barry K."/>
            <person name="Bills G."/>
            <person name="Bluhm B."/>
            <person name="Cannon C."/>
            <person name="Castanera R."/>
            <person name="Culley D."/>
            <person name="Daum C."/>
            <person name="Ezra D."/>
            <person name="Gonzalez J."/>
            <person name="Henrissat B."/>
            <person name="Kuo A."/>
            <person name="Liang C."/>
            <person name="Lipzen A."/>
            <person name="Lutzoni F."/>
            <person name="Magnuson J."/>
            <person name="Mondo S."/>
            <person name="Nolan M."/>
            <person name="Ohm R."/>
            <person name="Pangilinan J."/>
            <person name="Park H.-J."/>
            <person name="Ramirez L."/>
            <person name="Alfaro M."/>
            <person name="Sun H."/>
            <person name="Tritt A."/>
            <person name="Yoshinaga Y."/>
            <person name="Zwiers L.-H."/>
            <person name="Turgeon B."/>
            <person name="Goodwin S."/>
            <person name="Spatafora J."/>
            <person name="Crous P."/>
            <person name="Grigoriev I."/>
        </authorList>
    </citation>
    <scope>NUCLEOTIDE SEQUENCE</scope>
    <source>
        <strain evidence="1">CBS 122368</strain>
    </source>
</reference>
<gene>
    <name evidence="1" type="ORF">BU26DRAFT_349655</name>
</gene>
<accession>A0A6A6IDC4</accession>
<organism evidence="1 2">
    <name type="scientific">Trematosphaeria pertusa</name>
    <dbReference type="NCBI Taxonomy" id="390896"/>
    <lineage>
        <taxon>Eukaryota</taxon>
        <taxon>Fungi</taxon>
        <taxon>Dikarya</taxon>
        <taxon>Ascomycota</taxon>
        <taxon>Pezizomycotina</taxon>
        <taxon>Dothideomycetes</taxon>
        <taxon>Pleosporomycetidae</taxon>
        <taxon>Pleosporales</taxon>
        <taxon>Massarineae</taxon>
        <taxon>Trematosphaeriaceae</taxon>
        <taxon>Trematosphaeria</taxon>
    </lineage>
</organism>
<dbReference type="RefSeq" id="XP_033682564.1">
    <property type="nucleotide sequence ID" value="XM_033822438.1"/>
</dbReference>
<evidence type="ECO:0000313" key="1">
    <source>
        <dbReference type="EMBL" id="KAF2247560.1"/>
    </source>
</evidence>
<protein>
    <submittedName>
        <fullName evidence="1">Uncharacterized protein</fullName>
    </submittedName>
</protein>
<dbReference type="EMBL" id="ML987197">
    <property type="protein sequence ID" value="KAF2247560.1"/>
    <property type="molecule type" value="Genomic_DNA"/>
</dbReference>
<dbReference type="Proteomes" id="UP000800094">
    <property type="component" value="Unassembled WGS sequence"/>
</dbReference>
<evidence type="ECO:0000313" key="2">
    <source>
        <dbReference type="Proteomes" id="UP000800094"/>
    </source>
</evidence>
<name>A0A6A6IDC4_9PLEO</name>
<dbReference type="GeneID" id="54575768"/>
<proteinExistence type="predicted"/>
<dbReference type="AlphaFoldDB" id="A0A6A6IDC4"/>
<sequence length="118" mass="12681">MRAARGAVSLQCSGEILAGGRRNGCAGVWQRYRAEFCAVLGRARPAITAHSGLALPPLQHQHHPGNPPPPHTRSVATLLSSRCKGGIVPSLSRRQCTLLTSMSPPAVRFQKVTRLRDP</sequence>